<dbReference type="AlphaFoldDB" id="A0A2S6NEQ8"/>
<keyword evidence="10" id="KW-1185">Reference proteome</keyword>
<dbReference type="RefSeq" id="WP_104506394.1">
    <property type="nucleotide sequence ID" value="NZ_JACIGC010000033.1"/>
</dbReference>
<accession>A0A2S6NEQ8</accession>
<evidence type="ECO:0000256" key="1">
    <source>
        <dbReference type="ARBA" id="ARBA00004651"/>
    </source>
</evidence>
<dbReference type="InterPro" id="IPR036259">
    <property type="entry name" value="MFS_trans_sf"/>
</dbReference>
<dbReference type="GO" id="GO:0005886">
    <property type="term" value="C:plasma membrane"/>
    <property type="evidence" value="ECO:0007669"/>
    <property type="project" value="UniProtKB-SubCell"/>
</dbReference>
<keyword evidence="7" id="KW-0472">Membrane</keyword>
<proteinExistence type="inferred from homology"/>
<keyword evidence="5" id="KW-0812">Transmembrane</keyword>
<comment type="similarity">
    <text evidence="2">Belongs to the major facilitator superfamily. EmrB family.</text>
</comment>
<sequence length="522" mass="56326">MTDAHAGWKPKANPWLIAVAVTIATFMEVLDTTIVNVALPHIAGALSASNDEATWALTSYLVANGIVLTISGWLGDLLGRKRYFLICIAMFTVCSFLCGAATSLSQLILFRLLQGFFGGGMQPNQQSIILDTFPVARRGAAFGVAAMATIVAPVLGPTLGGFITDTFDWRWIFFLNVPIGIFAVFMVSALVEDPPWVKERKSRGMDFIGLGLITLGLGCLEIMLDRGTDDDWFASSFIQLMAVLAVLGIVGAIVWLSVAKRPIVHLDVFKDRNYAVGCVMIAATGGLLYASVVMIPQMVQQYLGYNATWSGLILSPGGVFMIVLIPLVGRMMKYVAARYLVGIGFLIMGFAFLYSSHLAQMIDFPTLVGMRLFQTSALAFLFVPISTVAYLTLPRERNGDGVALFSMFRNVFGSVGISLSTASVVDSAQRHQNFLSQYASPFHQPFNTLVSTYQSALVSAGQTVQTAHDMALGRVMQTIRTQAAILAYSDTFFYCALAAFAVAPLTLLMTSKKSVGGPGAAH</sequence>
<dbReference type="CDD" id="cd17503">
    <property type="entry name" value="MFS_LmrB_MDR_like"/>
    <property type="match status" value="1"/>
</dbReference>
<evidence type="ECO:0000256" key="6">
    <source>
        <dbReference type="ARBA" id="ARBA00022989"/>
    </source>
</evidence>
<dbReference type="NCBIfam" id="TIGR00711">
    <property type="entry name" value="efflux_EmrB"/>
    <property type="match status" value="1"/>
</dbReference>
<gene>
    <name evidence="9" type="ORF">CCR94_02970</name>
</gene>
<evidence type="ECO:0000256" key="3">
    <source>
        <dbReference type="ARBA" id="ARBA00022448"/>
    </source>
</evidence>
<dbReference type="PANTHER" id="PTHR42718:SF9">
    <property type="entry name" value="MAJOR FACILITATOR SUPERFAMILY MULTIDRUG TRANSPORTER MFSC"/>
    <property type="match status" value="1"/>
</dbReference>
<dbReference type="SUPFAM" id="SSF103473">
    <property type="entry name" value="MFS general substrate transporter"/>
    <property type="match status" value="1"/>
</dbReference>
<dbReference type="InterPro" id="IPR020846">
    <property type="entry name" value="MFS_dom"/>
</dbReference>
<comment type="caution">
    <text evidence="9">The sequence shown here is derived from an EMBL/GenBank/DDBJ whole genome shotgun (WGS) entry which is preliminary data.</text>
</comment>
<dbReference type="Proteomes" id="UP000239089">
    <property type="component" value="Unassembled WGS sequence"/>
</dbReference>
<dbReference type="Gene3D" id="1.20.1250.20">
    <property type="entry name" value="MFS general substrate transporter like domains"/>
    <property type="match status" value="1"/>
</dbReference>
<evidence type="ECO:0000313" key="9">
    <source>
        <dbReference type="EMBL" id="PPQ33101.1"/>
    </source>
</evidence>
<dbReference type="GO" id="GO:0022857">
    <property type="term" value="F:transmembrane transporter activity"/>
    <property type="evidence" value="ECO:0007669"/>
    <property type="project" value="InterPro"/>
</dbReference>
<keyword evidence="3" id="KW-0813">Transport</keyword>
<dbReference type="PANTHER" id="PTHR42718">
    <property type="entry name" value="MAJOR FACILITATOR SUPERFAMILY MULTIDRUG TRANSPORTER MFSC"/>
    <property type="match status" value="1"/>
</dbReference>
<dbReference type="InterPro" id="IPR004638">
    <property type="entry name" value="EmrB-like"/>
</dbReference>
<evidence type="ECO:0000256" key="5">
    <source>
        <dbReference type="ARBA" id="ARBA00022692"/>
    </source>
</evidence>
<keyword evidence="6" id="KW-1133">Transmembrane helix</keyword>
<evidence type="ECO:0000256" key="2">
    <source>
        <dbReference type="ARBA" id="ARBA00008537"/>
    </source>
</evidence>
<dbReference type="EMBL" id="NHSJ01000029">
    <property type="protein sequence ID" value="PPQ33101.1"/>
    <property type="molecule type" value="Genomic_DNA"/>
</dbReference>
<comment type="subcellular location">
    <subcellularLocation>
        <location evidence="1">Cell membrane</location>
        <topology evidence="1">Multi-pass membrane protein</topology>
    </subcellularLocation>
</comment>
<reference evidence="9 10" key="1">
    <citation type="journal article" date="2018" name="Arch. Microbiol.">
        <title>New insights into the metabolic potential of the phototrophic purple bacterium Rhodopila globiformis DSM 161(T) from its draft genome sequence and evidence for a vanadium-dependent nitrogenase.</title>
        <authorList>
            <person name="Imhoff J.F."/>
            <person name="Rahn T."/>
            <person name="Kunzel S."/>
            <person name="Neulinger S.C."/>
        </authorList>
    </citation>
    <scope>NUCLEOTIDE SEQUENCE [LARGE SCALE GENOMIC DNA]</scope>
    <source>
        <strain evidence="9 10">DSM 16996</strain>
    </source>
</reference>
<dbReference type="PROSITE" id="PS50850">
    <property type="entry name" value="MFS"/>
    <property type="match status" value="1"/>
</dbReference>
<name>A0A2S6NEQ8_9HYPH</name>
<dbReference type="Gene3D" id="1.20.1720.10">
    <property type="entry name" value="Multidrug resistance protein D"/>
    <property type="match status" value="1"/>
</dbReference>
<dbReference type="OrthoDB" id="9812221at2"/>
<dbReference type="Pfam" id="PF07690">
    <property type="entry name" value="MFS_1"/>
    <property type="match status" value="1"/>
</dbReference>
<evidence type="ECO:0000313" key="10">
    <source>
        <dbReference type="Proteomes" id="UP000239089"/>
    </source>
</evidence>
<feature type="domain" description="Major facilitator superfamily (MFS) profile" evidence="8">
    <location>
        <begin position="17"/>
        <end position="514"/>
    </location>
</feature>
<protein>
    <submittedName>
        <fullName evidence="9">EmrB/QacA family drug resistance transporter</fullName>
    </submittedName>
</protein>
<keyword evidence="4" id="KW-1003">Cell membrane</keyword>
<organism evidence="9 10">
    <name type="scientific">Rhodoblastus sphagnicola</name>
    <dbReference type="NCBI Taxonomy" id="333368"/>
    <lineage>
        <taxon>Bacteria</taxon>
        <taxon>Pseudomonadati</taxon>
        <taxon>Pseudomonadota</taxon>
        <taxon>Alphaproteobacteria</taxon>
        <taxon>Hyphomicrobiales</taxon>
        <taxon>Rhodoblastaceae</taxon>
        <taxon>Rhodoblastus</taxon>
    </lineage>
</organism>
<evidence type="ECO:0000256" key="4">
    <source>
        <dbReference type="ARBA" id="ARBA00022475"/>
    </source>
</evidence>
<evidence type="ECO:0000256" key="7">
    <source>
        <dbReference type="ARBA" id="ARBA00023136"/>
    </source>
</evidence>
<dbReference type="InterPro" id="IPR011701">
    <property type="entry name" value="MFS"/>
</dbReference>
<evidence type="ECO:0000259" key="8">
    <source>
        <dbReference type="PROSITE" id="PS50850"/>
    </source>
</evidence>